<dbReference type="NCBIfam" id="TIGR01311">
    <property type="entry name" value="glycerol_kin"/>
    <property type="match status" value="1"/>
</dbReference>
<dbReference type="GO" id="GO:0004370">
    <property type="term" value="F:glycerol kinase activity"/>
    <property type="evidence" value="ECO:0007669"/>
    <property type="project" value="UniProtKB-EC"/>
</dbReference>
<evidence type="ECO:0000256" key="8">
    <source>
        <dbReference type="ARBA" id="ARBA00022840"/>
    </source>
</evidence>
<keyword evidence="4 13" id="KW-0808">Transferase</keyword>
<dbReference type="AlphaFoldDB" id="A0A545SS20"/>
<comment type="pathway">
    <text evidence="1">Polyol metabolism; glycerol degradation via glycerol kinase pathway; sn-glycerol 3-phosphate from glycerol: step 1/1.</text>
</comment>
<dbReference type="InterPro" id="IPR005999">
    <property type="entry name" value="Glycerol_kin"/>
</dbReference>
<evidence type="ECO:0000313" key="14">
    <source>
        <dbReference type="Proteomes" id="UP000319732"/>
    </source>
</evidence>
<dbReference type="PANTHER" id="PTHR10196">
    <property type="entry name" value="SUGAR KINASE"/>
    <property type="match status" value="1"/>
</dbReference>
<evidence type="ECO:0000256" key="4">
    <source>
        <dbReference type="ARBA" id="ARBA00022679"/>
    </source>
</evidence>
<comment type="caution">
    <text evidence="13">The sequence shown here is derived from an EMBL/GenBank/DDBJ whole genome shotgun (WGS) entry which is preliminary data.</text>
</comment>
<dbReference type="GO" id="GO:0005829">
    <property type="term" value="C:cytosol"/>
    <property type="evidence" value="ECO:0007669"/>
    <property type="project" value="TreeGrafter"/>
</dbReference>
<reference evidence="13 14" key="1">
    <citation type="submission" date="2019-06" db="EMBL/GenBank/DDBJ databases">
        <title>Whole genome sequence for Cellvibrionaceae sp. R142.</title>
        <authorList>
            <person name="Wang G."/>
        </authorList>
    </citation>
    <scope>NUCLEOTIDE SEQUENCE [LARGE SCALE GENOMIC DNA]</scope>
    <source>
        <strain evidence="13 14">R142</strain>
    </source>
</reference>
<accession>A0A545SS20</accession>
<dbReference type="InterPro" id="IPR043129">
    <property type="entry name" value="ATPase_NBD"/>
</dbReference>
<evidence type="ECO:0000256" key="3">
    <source>
        <dbReference type="ARBA" id="ARBA00012099"/>
    </source>
</evidence>
<keyword evidence="7" id="KW-0319">Glycerol metabolism</keyword>
<dbReference type="GO" id="GO:0005524">
    <property type="term" value="F:ATP binding"/>
    <property type="evidence" value="ECO:0007669"/>
    <property type="project" value="UniProtKB-KW"/>
</dbReference>
<dbReference type="SUPFAM" id="SSF53067">
    <property type="entry name" value="Actin-like ATPase domain"/>
    <property type="match status" value="2"/>
</dbReference>
<evidence type="ECO:0000256" key="6">
    <source>
        <dbReference type="ARBA" id="ARBA00022777"/>
    </source>
</evidence>
<proteinExistence type="inferred from homology"/>
<dbReference type="GO" id="GO:0019563">
    <property type="term" value="P:glycerol catabolic process"/>
    <property type="evidence" value="ECO:0007669"/>
    <property type="project" value="TreeGrafter"/>
</dbReference>
<dbReference type="PIRSF" id="PIRSF000538">
    <property type="entry name" value="GlpK"/>
    <property type="match status" value="1"/>
</dbReference>
<evidence type="ECO:0000256" key="1">
    <source>
        <dbReference type="ARBA" id="ARBA00005190"/>
    </source>
</evidence>
<dbReference type="PANTHER" id="PTHR10196:SF78">
    <property type="entry name" value="GLYCEROL KINASE"/>
    <property type="match status" value="1"/>
</dbReference>
<dbReference type="Pfam" id="PF00370">
    <property type="entry name" value="FGGY_N"/>
    <property type="match status" value="1"/>
</dbReference>
<protein>
    <recommendedName>
        <fullName evidence="3">glycerol kinase</fullName>
        <ecNumber evidence="3">2.7.1.30</ecNumber>
    </recommendedName>
    <alternativeName>
        <fullName evidence="9">ATP:glycerol 3-phosphotransferase</fullName>
    </alternativeName>
</protein>
<comment type="catalytic activity">
    <reaction evidence="10">
        <text>glycerol + ATP = sn-glycerol 3-phosphate + ADP + H(+)</text>
        <dbReference type="Rhea" id="RHEA:21644"/>
        <dbReference type="ChEBI" id="CHEBI:15378"/>
        <dbReference type="ChEBI" id="CHEBI:17754"/>
        <dbReference type="ChEBI" id="CHEBI:30616"/>
        <dbReference type="ChEBI" id="CHEBI:57597"/>
        <dbReference type="ChEBI" id="CHEBI:456216"/>
        <dbReference type="EC" id="2.7.1.30"/>
    </reaction>
</comment>
<feature type="domain" description="Carbohydrate kinase FGGY N-terminal" evidence="11">
    <location>
        <begin position="4"/>
        <end position="249"/>
    </location>
</feature>
<dbReference type="InterPro" id="IPR018484">
    <property type="entry name" value="FGGY_N"/>
</dbReference>
<evidence type="ECO:0000256" key="7">
    <source>
        <dbReference type="ARBA" id="ARBA00022798"/>
    </source>
</evidence>
<dbReference type="Proteomes" id="UP000319732">
    <property type="component" value="Unassembled WGS sequence"/>
</dbReference>
<dbReference type="InterPro" id="IPR000577">
    <property type="entry name" value="Carb_kinase_FGGY"/>
</dbReference>
<feature type="domain" description="Carbohydrate kinase FGGY C-terminal" evidence="12">
    <location>
        <begin position="258"/>
        <end position="447"/>
    </location>
</feature>
<keyword evidence="8" id="KW-0067">ATP-binding</keyword>
<sequence>MSEYILVIDQGTSSTRAIVYDRSFQSVGVAQQEIAVNCPQDGWVEQDPAAILATTTAVCRQAVAQAGAGATIHSVGITNQRETTIVWDRATGTAIGPAIVWQDRRTQAHCQALRARNVEARVTAKTGLLLDPYFSATKIAWILDNTPGARARAERGELAFGTVDSYLLWQLTAGQTHATDATNASRTLLFNIHEQCWDEELLQLLQVPAAVLPEVRDTVADFGKTSAAVCGFSAPITAVIGDQQSALVGQACTQTGMAKCTFGTGCFLVANTGKAAVASQHKLLSTVAYRIGGEVTYGLEGSIFIAGSLIQWLRDNVNFIVSAAQTEAIAAKIPEDNGIYFVPAFAGLGAPYWDADARGAILGLHRGTSIEDIVAAGLHAVGYQTQDLLTTIKKDGIDLSTLRIDGGMAANHWFNQFLANITRVSVQVPADTETTALGAAYLAGLAAGWIESLDSLGEYWRAQQVYTAEMPLEQQQKLYKGWQRAVQSVLTDSAG</sequence>
<keyword evidence="14" id="KW-1185">Reference proteome</keyword>
<dbReference type="InterPro" id="IPR018485">
    <property type="entry name" value="FGGY_C"/>
</dbReference>
<dbReference type="CDD" id="cd07786">
    <property type="entry name" value="FGGY_EcGK_like"/>
    <property type="match status" value="1"/>
</dbReference>
<evidence type="ECO:0000313" key="13">
    <source>
        <dbReference type="EMBL" id="TQV67752.1"/>
    </source>
</evidence>
<dbReference type="InterPro" id="IPR018483">
    <property type="entry name" value="Carb_kinase_FGGY_CS"/>
</dbReference>
<dbReference type="Gene3D" id="3.30.420.40">
    <property type="match status" value="2"/>
</dbReference>
<keyword evidence="5" id="KW-0547">Nucleotide-binding</keyword>
<evidence type="ECO:0000259" key="12">
    <source>
        <dbReference type="Pfam" id="PF02782"/>
    </source>
</evidence>
<dbReference type="EMBL" id="VHSG01000033">
    <property type="protein sequence ID" value="TQV67752.1"/>
    <property type="molecule type" value="Genomic_DNA"/>
</dbReference>
<evidence type="ECO:0000259" key="11">
    <source>
        <dbReference type="Pfam" id="PF00370"/>
    </source>
</evidence>
<dbReference type="EC" id="2.7.1.30" evidence="3"/>
<evidence type="ECO:0000256" key="10">
    <source>
        <dbReference type="ARBA" id="ARBA00052101"/>
    </source>
</evidence>
<organism evidence="13 14">
    <name type="scientific">Exilibacterium tricleocarpae</name>
    <dbReference type="NCBI Taxonomy" id="2591008"/>
    <lineage>
        <taxon>Bacteria</taxon>
        <taxon>Pseudomonadati</taxon>
        <taxon>Pseudomonadota</taxon>
        <taxon>Gammaproteobacteria</taxon>
        <taxon>Cellvibrionales</taxon>
        <taxon>Cellvibrionaceae</taxon>
        <taxon>Exilibacterium</taxon>
    </lineage>
</organism>
<name>A0A545SS20_9GAMM</name>
<dbReference type="OrthoDB" id="9805576at2"/>
<dbReference type="Pfam" id="PF02782">
    <property type="entry name" value="FGGY_C"/>
    <property type="match status" value="1"/>
</dbReference>
<dbReference type="NCBIfam" id="NF000756">
    <property type="entry name" value="PRK00047.1"/>
    <property type="match status" value="1"/>
</dbReference>
<comment type="similarity">
    <text evidence="2">Belongs to the FGGY kinase family.</text>
</comment>
<evidence type="ECO:0000256" key="9">
    <source>
        <dbReference type="ARBA" id="ARBA00043149"/>
    </source>
</evidence>
<dbReference type="RefSeq" id="WP_142929649.1">
    <property type="nucleotide sequence ID" value="NZ_ML660109.1"/>
</dbReference>
<dbReference type="PROSITE" id="PS00933">
    <property type="entry name" value="FGGY_KINASES_1"/>
    <property type="match status" value="1"/>
</dbReference>
<dbReference type="GO" id="GO:0006072">
    <property type="term" value="P:glycerol-3-phosphate metabolic process"/>
    <property type="evidence" value="ECO:0007669"/>
    <property type="project" value="InterPro"/>
</dbReference>
<evidence type="ECO:0000256" key="2">
    <source>
        <dbReference type="ARBA" id="ARBA00009156"/>
    </source>
</evidence>
<dbReference type="FunFam" id="3.30.420.40:FF:000008">
    <property type="entry name" value="Glycerol kinase"/>
    <property type="match status" value="1"/>
</dbReference>
<gene>
    <name evidence="13" type="primary">glpK</name>
    <name evidence="13" type="ORF">FKG94_24795</name>
</gene>
<dbReference type="FunFam" id="3.30.420.40:FF:000007">
    <property type="entry name" value="Glycerol kinase"/>
    <property type="match status" value="1"/>
</dbReference>
<keyword evidence="6 13" id="KW-0418">Kinase</keyword>
<evidence type="ECO:0000256" key="5">
    <source>
        <dbReference type="ARBA" id="ARBA00022741"/>
    </source>
</evidence>